<dbReference type="SUPFAM" id="SSF56784">
    <property type="entry name" value="HAD-like"/>
    <property type="match status" value="1"/>
</dbReference>
<dbReference type="InterPro" id="IPR008250">
    <property type="entry name" value="ATPase_P-typ_transduc_dom_A_sf"/>
</dbReference>
<evidence type="ECO:0000256" key="6">
    <source>
        <dbReference type="ARBA" id="ARBA00022989"/>
    </source>
</evidence>
<dbReference type="SUPFAM" id="SSF55008">
    <property type="entry name" value="HMA, heavy metal-associated domain"/>
    <property type="match status" value="1"/>
</dbReference>
<proteinExistence type="inferred from homology"/>
<dbReference type="PANTHER" id="PTHR46594">
    <property type="entry name" value="P-TYPE CATION-TRANSPORTING ATPASE"/>
    <property type="match status" value="1"/>
</dbReference>
<keyword evidence="6 8" id="KW-1133">Transmembrane helix</keyword>
<keyword evidence="11" id="KW-1185">Reference proteome</keyword>
<evidence type="ECO:0000259" key="9">
    <source>
        <dbReference type="PROSITE" id="PS50846"/>
    </source>
</evidence>
<dbReference type="EMBL" id="JAWDID010000023">
    <property type="protein sequence ID" value="MDU0341366.1"/>
    <property type="molecule type" value="Genomic_DNA"/>
</dbReference>
<dbReference type="InterPro" id="IPR001757">
    <property type="entry name" value="P_typ_ATPase"/>
</dbReference>
<dbReference type="InterPro" id="IPR018303">
    <property type="entry name" value="ATPase_P-typ_P_site"/>
</dbReference>
<dbReference type="InterPro" id="IPR059000">
    <property type="entry name" value="ATPase_P-type_domA"/>
</dbReference>
<dbReference type="InterPro" id="IPR023298">
    <property type="entry name" value="ATPase_P-typ_TM_dom_sf"/>
</dbReference>
<keyword evidence="8" id="KW-0067">ATP-binding</keyword>
<feature type="transmembrane region" description="Helical" evidence="8">
    <location>
        <begin position="139"/>
        <end position="156"/>
    </location>
</feature>
<evidence type="ECO:0000313" key="11">
    <source>
        <dbReference type="Proteomes" id="UP001254257"/>
    </source>
</evidence>
<feature type="transmembrane region" description="Helical" evidence="8">
    <location>
        <begin position="381"/>
        <end position="414"/>
    </location>
</feature>
<dbReference type="InterPro" id="IPR023299">
    <property type="entry name" value="ATPase_P-typ_cyto_dom_N"/>
</dbReference>
<evidence type="ECO:0000256" key="4">
    <source>
        <dbReference type="ARBA" id="ARBA00022723"/>
    </source>
</evidence>
<dbReference type="SUPFAM" id="SSF81665">
    <property type="entry name" value="Calcium ATPase, transmembrane domain M"/>
    <property type="match status" value="1"/>
</dbReference>
<dbReference type="InterPro" id="IPR027256">
    <property type="entry name" value="P-typ_ATPase_IB"/>
</dbReference>
<evidence type="ECO:0000256" key="7">
    <source>
        <dbReference type="ARBA" id="ARBA00023136"/>
    </source>
</evidence>
<dbReference type="SUPFAM" id="SSF81653">
    <property type="entry name" value="Calcium ATPase, transduction domain A"/>
    <property type="match status" value="1"/>
</dbReference>
<dbReference type="CDD" id="cd00371">
    <property type="entry name" value="HMA"/>
    <property type="match status" value="1"/>
</dbReference>
<dbReference type="PROSITE" id="PS01047">
    <property type="entry name" value="HMA_1"/>
    <property type="match status" value="1"/>
</dbReference>
<dbReference type="Proteomes" id="UP001254257">
    <property type="component" value="Unassembled WGS sequence"/>
</dbReference>
<dbReference type="NCBIfam" id="TIGR01494">
    <property type="entry name" value="ATPase_P-type"/>
    <property type="match status" value="1"/>
</dbReference>
<feature type="domain" description="HMA" evidence="9">
    <location>
        <begin position="19"/>
        <end position="85"/>
    </location>
</feature>
<evidence type="ECO:0000256" key="3">
    <source>
        <dbReference type="ARBA" id="ARBA00022692"/>
    </source>
</evidence>
<name>A0ABU3S9F7_9HYPH</name>
<evidence type="ECO:0000256" key="5">
    <source>
        <dbReference type="ARBA" id="ARBA00022967"/>
    </source>
</evidence>
<comment type="similarity">
    <text evidence="2 8">Belongs to the cation transport ATPase (P-type) (TC 3.A.3) family. Type IB subfamily.</text>
</comment>
<comment type="caution">
    <text evidence="10">The sequence shown here is derived from an EMBL/GenBank/DDBJ whole genome shotgun (WGS) entry which is preliminary data.</text>
</comment>
<dbReference type="Gene3D" id="3.40.50.1000">
    <property type="entry name" value="HAD superfamily/HAD-like"/>
    <property type="match status" value="1"/>
</dbReference>
<dbReference type="Gene3D" id="2.70.150.10">
    <property type="entry name" value="Calcium-transporting ATPase, cytoplasmic transduction domain A"/>
    <property type="match status" value="1"/>
</dbReference>
<evidence type="ECO:0000313" key="10">
    <source>
        <dbReference type="EMBL" id="MDU0341366.1"/>
    </source>
</evidence>
<sequence length="735" mass="77087">MADGQDLSIFVRHGTGGVAGMELAVDGMRCAGCMHAIERGLARETGILNARVNLALKRVTVEWREGALRPEAIVASLAALGFKAYPFLPAHEREAAQQEDKRLLRYLGVAGFASMNIMLLSVSVWSGNANDINPVTRDFFHWVSALIALPTAAYAGRPFFESALRALQAGAVNMDVPIMLGIVLALGMSVIVTLNHGEHAYFDGVVMLIFFLLIGRYLDQLMRRRTRDLAGNLAALKAETATRLGADGSSVIVPIAAIAPGDLVLVRPGERVSVDGLVEAGASELDQSLVTGETAPASVAVGERVHAGTLNLSGALTIRVEAAGAGTLLSEIDRLMAQAVESRSRYVRLSDRAARLYAPVVHATALATFLGWMLFGLAWHQALIIAITVLIITCPCALGLAIPAVQVVSAAALFKRKVMLKQGDALERLAEVDTVVFDKTGTLTLPEPGLSNLAAIAPDVLAAAGALAAASRHPLARPIAMAAGEPRPLETVREHHGLGLSATVDDVEMRLGSVAFCGAEAEAMAVSAAYPAASLIAWRHGARCAVFAVDQHLRPDAAASIRDLRTLGLDVVILSGDRAEAVVPLAEALGIAEFKAGQRPDEKIAELERLAAAGRRTLMVGDGLNDAPALARAHASMSPISATQLAQASADIVFLGEELAPVAASLRIARKARRLMVQNLWFAVLYNAVAVPIAIAGFATPLVAAVAMSGSSLVVTLNALRAGRQPAAVVREGSA</sequence>
<evidence type="ECO:0000256" key="1">
    <source>
        <dbReference type="ARBA" id="ARBA00004370"/>
    </source>
</evidence>
<keyword evidence="5" id="KW-1278">Translocase</keyword>
<dbReference type="InterPro" id="IPR036163">
    <property type="entry name" value="HMA_dom_sf"/>
</dbReference>
<dbReference type="PRINTS" id="PR00943">
    <property type="entry name" value="CUATPASE"/>
</dbReference>
<dbReference type="Gene3D" id="3.30.70.100">
    <property type="match status" value="1"/>
</dbReference>
<feature type="transmembrane region" description="Helical" evidence="8">
    <location>
        <begin position="356"/>
        <end position="375"/>
    </location>
</feature>
<dbReference type="NCBIfam" id="TIGR01525">
    <property type="entry name" value="ATPase-IB_hvy"/>
    <property type="match status" value="1"/>
</dbReference>
<dbReference type="InterPro" id="IPR006121">
    <property type="entry name" value="HMA_dom"/>
</dbReference>
<dbReference type="NCBIfam" id="TIGR01512">
    <property type="entry name" value="ATPase-IB2_Cd"/>
    <property type="match status" value="1"/>
</dbReference>
<accession>A0ABU3S9F7</accession>
<dbReference type="Gene3D" id="3.40.1110.10">
    <property type="entry name" value="Calcium-transporting ATPase, cytoplasmic domain N"/>
    <property type="match status" value="1"/>
</dbReference>
<dbReference type="RefSeq" id="WP_316019193.1">
    <property type="nucleotide sequence ID" value="NZ_JAWDID010000023.1"/>
</dbReference>
<dbReference type="InterPro" id="IPR023214">
    <property type="entry name" value="HAD_sf"/>
</dbReference>
<feature type="transmembrane region" description="Helical" evidence="8">
    <location>
        <begin position="176"/>
        <end position="194"/>
    </location>
</feature>
<dbReference type="PROSITE" id="PS00154">
    <property type="entry name" value="ATPASE_E1_E2"/>
    <property type="match status" value="1"/>
</dbReference>
<dbReference type="PANTHER" id="PTHR46594:SF4">
    <property type="entry name" value="P-TYPE CATION-TRANSPORTING ATPASE"/>
    <property type="match status" value="1"/>
</dbReference>
<evidence type="ECO:0000256" key="8">
    <source>
        <dbReference type="RuleBase" id="RU362081"/>
    </source>
</evidence>
<keyword evidence="3 8" id="KW-0812">Transmembrane</keyword>
<keyword evidence="8" id="KW-1003">Cell membrane</keyword>
<dbReference type="Pfam" id="PF00702">
    <property type="entry name" value="Hydrolase"/>
    <property type="match status" value="1"/>
</dbReference>
<evidence type="ECO:0000256" key="2">
    <source>
        <dbReference type="ARBA" id="ARBA00006024"/>
    </source>
</evidence>
<protein>
    <submittedName>
        <fullName evidence="10">Heavy metal translocating P-type ATPase</fullName>
    </submittedName>
</protein>
<feature type="transmembrane region" description="Helical" evidence="8">
    <location>
        <begin position="200"/>
        <end position="218"/>
    </location>
</feature>
<dbReference type="Pfam" id="PF00122">
    <property type="entry name" value="E1-E2_ATPase"/>
    <property type="match status" value="1"/>
</dbReference>
<dbReference type="PRINTS" id="PR00119">
    <property type="entry name" value="CATATPASE"/>
</dbReference>
<dbReference type="NCBIfam" id="TIGR01511">
    <property type="entry name" value="ATPase-IB1_Cu"/>
    <property type="match status" value="1"/>
</dbReference>
<keyword evidence="4 8" id="KW-0479">Metal-binding</keyword>
<feature type="transmembrane region" description="Helical" evidence="8">
    <location>
        <begin position="680"/>
        <end position="708"/>
    </location>
</feature>
<keyword evidence="7 8" id="KW-0472">Membrane</keyword>
<dbReference type="PROSITE" id="PS50846">
    <property type="entry name" value="HMA_2"/>
    <property type="match status" value="1"/>
</dbReference>
<dbReference type="Pfam" id="PF00403">
    <property type="entry name" value="HMA"/>
    <property type="match status" value="1"/>
</dbReference>
<organism evidence="10 11">
    <name type="scientific">Bosea rubneri</name>
    <dbReference type="NCBI Taxonomy" id="3075434"/>
    <lineage>
        <taxon>Bacteria</taxon>
        <taxon>Pseudomonadati</taxon>
        <taxon>Pseudomonadota</taxon>
        <taxon>Alphaproteobacteria</taxon>
        <taxon>Hyphomicrobiales</taxon>
        <taxon>Boseaceae</taxon>
        <taxon>Bosea</taxon>
    </lineage>
</organism>
<dbReference type="InterPro" id="IPR017969">
    <property type="entry name" value="Heavy-metal-associated_CS"/>
</dbReference>
<keyword evidence="8" id="KW-0547">Nucleotide-binding</keyword>
<feature type="transmembrane region" description="Helical" evidence="8">
    <location>
        <begin position="103"/>
        <end position="127"/>
    </location>
</feature>
<reference evidence="10 11" key="1">
    <citation type="submission" date="2023-09" db="EMBL/GenBank/DDBJ databases">
        <title>Whole genome shotgun sequencing (WGS) of Bosea sp. ZW T0_25, isolated from stored onions (Allium cepa).</title>
        <authorList>
            <person name="Stoll D.A."/>
            <person name="Huch M."/>
        </authorList>
    </citation>
    <scope>NUCLEOTIDE SEQUENCE [LARGE SCALE GENOMIC DNA]</scope>
    <source>
        <strain evidence="10 11">ZW T0_25</strain>
    </source>
</reference>
<comment type="subcellular location">
    <subcellularLocation>
        <location evidence="8">Cell membrane</location>
    </subcellularLocation>
    <subcellularLocation>
        <location evidence="1">Membrane</location>
    </subcellularLocation>
</comment>
<dbReference type="InterPro" id="IPR036412">
    <property type="entry name" value="HAD-like_sf"/>
</dbReference>
<gene>
    <name evidence="10" type="ORF">RKE40_15825</name>
</gene>